<dbReference type="Proteomes" id="UP001648503">
    <property type="component" value="Unassembled WGS sequence"/>
</dbReference>
<feature type="compositionally biased region" description="Polar residues" evidence="7">
    <location>
        <begin position="84"/>
        <end position="98"/>
    </location>
</feature>
<comment type="similarity">
    <text evidence="2">Belongs to the INSIG family.</text>
</comment>
<evidence type="ECO:0000256" key="1">
    <source>
        <dbReference type="ARBA" id="ARBA00004477"/>
    </source>
</evidence>
<keyword evidence="4" id="KW-0256">Endoplasmic reticulum</keyword>
<comment type="subcellular location">
    <subcellularLocation>
        <location evidence="1">Endoplasmic reticulum membrane</location>
        <topology evidence="1">Multi-pass membrane protein</topology>
    </subcellularLocation>
</comment>
<evidence type="ECO:0000256" key="2">
    <source>
        <dbReference type="ARBA" id="ARBA00007475"/>
    </source>
</evidence>
<feature type="transmembrane region" description="Helical" evidence="8">
    <location>
        <begin position="52"/>
        <end position="69"/>
    </location>
</feature>
<feature type="region of interest" description="Disordered" evidence="7">
    <location>
        <begin position="82"/>
        <end position="130"/>
    </location>
</feature>
<keyword evidence="6 8" id="KW-0472">Membrane</keyword>
<name>A0ABQ8FH52_9FUNG</name>
<evidence type="ECO:0000256" key="7">
    <source>
        <dbReference type="SAM" id="MobiDB-lite"/>
    </source>
</evidence>
<organism evidence="9 10">
    <name type="scientific">Batrachochytrium salamandrivorans</name>
    <dbReference type="NCBI Taxonomy" id="1357716"/>
    <lineage>
        <taxon>Eukaryota</taxon>
        <taxon>Fungi</taxon>
        <taxon>Fungi incertae sedis</taxon>
        <taxon>Chytridiomycota</taxon>
        <taxon>Chytridiomycota incertae sedis</taxon>
        <taxon>Chytridiomycetes</taxon>
        <taxon>Rhizophydiales</taxon>
        <taxon>Rhizophydiales incertae sedis</taxon>
        <taxon>Batrachochytrium</taxon>
    </lineage>
</organism>
<evidence type="ECO:0000313" key="9">
    <source>
        <dbReference type="EMBL" id="KAH6598217.1"/>
    </source>
</evidence>
<evidence type="ECO:0000256" key="6">
    <source>
        <dbReference type="ARBA" id="ARBA00023136"/>
    </source>
</evidence>
<dbReference type="PANTHER" id="PTHR15301">
    <property type="entry name" value="INSULIN-INDUCED GENE 1"/>
    <property type="match status" value="1"/>
</dbReference>
<keyword evidence="5 8" id="KW-1133">Transmembrane helix</keyword>
<comment type="caution">
    <text evidence="9">The sequence shown here is derived from an EMBL/GenBank/DDBJ whole genome shotgun (WGS) entry which is preliminary data.</text>
</comment>
<evidence type="ECO:0000256" key="3">
    <source>
        <dbReference type="ARBA" id="ARBA00022692"/>
    </source>
</evidence>
<proteinExistence type="inferred from homology"/>
<dbReference type="InterPro" id="IPR025929">
    <property type="entry name" value="INSIG_fam"/>
</dbReference>
<evidence type="ECO:0000313" key="10">
    <source>
        <dbReference type="Proteomes" id="UP001648503"/>
    </source>
</evidence>
<sequence>MANTPVASAIGHDKYSSLGLNNTNDNNISISTSSGLRLAISRSGTRPEMRPFFRLIILFALGSLLSLLVDSLQQSHRITRWPRASNTDPSGLGTNAVANSFGSSSTGSSSSKSDGSGSSYSSNSGSNPTTSANSGYIALVESAWRGGAGSPFSSAGWVPLSCGLAACLMGTLYPLLDQWLLSKQQAITIRRDWSSALRSILSFYIRKQKEQQVLLANLP</sequence>
<accession>A0ABQ8FH52</accession>
<keyword evidence="10" id="KW-1185">Reference proteome</keyword>
<dbReference type="PANTHER" id="PTHR15301:SF3">
    <property type="entry name" value="PROTEIN NSG1-RELATED"/>
    <property type="match status" value="1"/>
</dbReference>
<feature type="compositionally biased region" description="Low complexity" evidence="7">
    <location>
        <begin position="99"/>
        <end position="130"/>
    </location>
</feature>
<gene>
    <name evidence="9" type="ORF">BASA50_003832</name>
</gene>
<keyword evidence="3 8" id="KW-0812">Transmembrane</keyword>
<feature type="transmembrane region" description="Helical" evidence="8">
    <location>
        <begin position="157"/>
        <end position="176"/>
    </location>
</feature>
<dbReference type="EMBL" id="JAFCIX010000114">
    <property type="protein sequence ID" value="KAH6598217.1"/>
    <property type="molecule type" value="Genomic_DNA"/>
</dbReference>
<evidence type="ECO:0000256" key="4">
    <source>
        <dbReference type="ARBA" id="ARBA00022824"/>
    </source>
</evidence>
<evidence type="ECO:0000256" key="8">
    <source>
        <dbReference type="SAM" id="Phobius"/>
    </source>
</evidence>
<evidence type="ECO:0000256" key="5">
    <source>
        <dbReference type="ARBA" id="ARBA00022989"/>
    </source>
</evidence>
<protein>
    <submittedName>
        <fullName evidence="9">Uncharacterized protein</fullName>
    </submittedName>
</protein>
<reference evidence="9 10" key="1">
    <citation type="submission" date="2021-02" db="EMBL/GenBank/DDBJ databases">
        <title>Variation within the Batrachochytrium salamandrivorans European outbreak.</title>
        <authorList>
            <person name="Kelly M."/>
            <person name="Pasmans F."/>
            <person name="Shea T.P."/>
            <person name="Munoz J.F."/>
            <person name="Carranza S."/>
            <person name="Cuomo C.A."/>
            <person name="Martel A."/>
        </authorList>
    </citation>
    <scope>NUCLEOTIDE SEQUENCE [LARGE SCALE GENOMIC DNA]</scope>
    <source>
        <strain evidence="9 10">AMFP18/2</strain>
    </source>
</reference>